<dbReference type="AlphaFoldDB" id="A0A4Y1RM06"/>
<dbReference type="GO" id="GO:0016740">
    <property type="term" value="F:transferase activity"/>
    <property type="evidence" value="ECO:0007669"/>
    <property type="project" value="UniProtKB-KW"/>
</dbReference>
<reference evidence="1" key="1">
    <citation type="journal article" date="2019" name="Science">
        <title>Mutation of a bHLH transcription factor allowed almond domestication.</title>
        <authorList>
            <person name="Sanchez-Perez R."/>
            <person name="Pavan S."/>
            <person name="Mazzeo R."/>
            <person name="Moldovan C."/>
            <person name="Aiese Cigliano R."/>
            <person name="Del Cueto J."/>
            <person name="Ricciardi F."/>
            <person name="Lotti C."/>
            <person name="Ricciardi L."/>
            <person name="Dicenta F."/>
            <person name="Lopez-Marques R.L."/>
            <person name="Lindberg Moller B."/>
        </authorList>
    </citation>
    <scope>NUCLEOTIDE SEQUENCE</scope>
</reference>
<protein>
    <submittedName>
        <fullName evidence="1">Polynucleotidyl transferase, ribonuclease H-like superfamily protein</fullName>
    </submittedName>
</protein>
<accession>A0A4Y1RM06</accession>
<dbReference type="EMBL" id="AP019302">
    <property type="protein sequence ID" value="BBH05115.1"/>
    <property type="molecule type" value="Genomic_DNA"/>
</dbReference>
<name>A0A4Y1RM06_PRUDU</name>
<evidence type="ECO:0000313" key="1">
    <source>
        <dbReference type="EMBL" id="BBH05115.1"/>
    </source>
</evidence>
<keyword evidence="1" id="KW-0808">Transferase</keyword>
<proteinExistence type="predicted"/>
<organism evidence="1">
    <name type="scientific">Prunus dulcis</name>
    <name type="common">Almond</name>
    <name type="synonym">Amygdalus dulcis</name>
    <dbReference type="NCBI Taxonomy" id="3755"/>
    <lineage>
        <taxon>Eukaryota</taxon>
        <taxon>Viridiplantae</taxon>
        <taxon>Streptophyta</taxon>
        <taxon>Embryophyta</taxon>
        <taxon>Tracheophyta</taxon>
        <taxon>Spermatophyta</taxon>
        <taxon>Magnoliopsida</taxon>
        <taxon>eudicotyledons</taxon>
        <taxon>Gunneridae</taxon>
        <taxon>Pentapetalae</taxon>
        <taxon>rosids</taxon>
        <taxon>fabids</taxon>
        <taxon>Rosales</taxon>
        <taxon>Rosaceae</taxon>
        <taxon>Amygdaloideae</taxon>
        <taxon>Amygdaleae</taxon>
        <taxon>Prunus</taxon>
    </lineage>
</organism>
<gene>
    <name evidence="1" type="ORF">Prudu_016416</name>
</gene>
<sequence length="325" mass="37045">MGFGCSIEAYYAWFDQPQSENLGKYLGMPLLHSRITKATYGGLVDKVHGRLASWKASEKRHKVHLCQWDLVCRPKAKVGWGLKKSHNMNQGLLAKWGGGCSEGHSLCAKIFEAKYLKGQSILDSKLASRQGSSSTWKGVLFGAELLNKGLIWRLGKGDRVNFWKDTWIGDFPLMQRVDSIEGVDVDCPISHFFKHGWWDVDKLRNFLAEDTVHKIISLAADFDGRLEDIRIWKYTDNRSFTVKSAYNLLFKGSDWPDSWWKGKILSNEQRREKTPYLDSSCQCCGKGMLLQIAWLIGVLIWIWGCFFDEAPAWISSILIDDLLGL</sequence>